<proteinExistence type="predicted"/>
<dbReference type="Proteomes" id="UP000886998">
    <property type="component" value="Unassembled WGS sequence"/>
</dbReference>
<reference evidence="2" key="1">
    <citation type="submission" date="2020-08" db="EMBL/GenBank/DDBJ databases">
        <title>Multicomponent nature underlies the extraordinary mechanical properties of spider dragline silk.</title>
        <authorList>
            <person name="Kono N."/>
            <person name="Nakamura H."/>
            <person name="Mori M."/>
            <person name="Yoshida Y."/>
            <person name="Ohtoshi R."/>
            <person name="Malay A.D."/>
            <person name="Moran D.A.P."/>
            <person name="Tomita M."/>
            <person name="Numata K."/>
            <person name="Arakawa K."/>
        </authorList>
    </citation>
    <scope>NUCLEOTIDE SEQUENCE</scope>
</reference>
<gene>
    <name evidence="2" type="ORF">TNIN_135331</name>
</gene>
<feature type="compositionally biased region" description="Basic and acidic residues" evidence="1">
    <location>
        <begin position="30"/>
        <end position="39"/>
    </location>
</feature>
<evidence type="ECO:0000313" key="2">
    <source>
        <dbReference type="EMBL" id="GFY74234.1"/>
    </source>
</evidence>
<accession>A0A8X6YR72</accession>
<dbReference type="EMBL" id="BMAV01020616">
    <property type="protein sequence ID" value="GFY74234.1"/>
    <property type="molecule type" value="Genomic_DNA"/>
</dbReference>
<name>A0A8X6YR72_9ARAC</name>
<organism evidence="2 3">
    <name type="scientific">Trichonephila inaurata madagascariensis</name>
    <dbReference type="NCBI Taxonomy" id="2747483"/>
    <lineage>
        <taxon>Eukaryota</taxon>
        <taxon>Metazoa</taxon>
        <taxon>Ecdysozoa</taxon>
        <taxon>Arthropoda</taxon>
        <taxon>Chelicerata</taxon>
        <taxon>Arachnida</taxon>
        <taxon>Araneae</taxon>
        <taxon>Araneomorphae</taxon>
        <taxon>Entelegynae</taxon>
        <taxon>Araneoidea</taxon>
        <taxon>Nephilidae</taxon>
        <taxon>Trichonephila</taxon>
        <taxon>Trichonephila inaurata</taxon>
    </lineage>
</organism>
<sequence length="68" mass="7282">MADGPISYRSASEGAVARLDFPGAVQKVYIRSEKRKDSPRGTTSSRPPSGVPRANVALLLRAAADWLL</sequence>
<evidence type="ECO:0000313" key="3">
    <source>
        <dbReference type="Proteomes" id="UP000886998"/>
    </source>
</evidence>
<keyword evidence="3" id="KW-1185">Reference proteome</keyword>
<evidence type="ECO:0000256" key="1">
    <source>
        <dbReference type="SAM" id="MobiDB-lite"/>
    </source>
</evidence>
<protein>
    <submittedName>
        <fullName evidence="2">Uncharacterized protein</fullName>
    </submittedName>
</protein>
<dbReference type="AlphaFoldDB" id="A0A8X6YR72"/>
<feature type="region of interest" description="Disordered" evidence="1">
    <location>
        <begin position="30"/>
        <end position="52"/>
    </location>
</feature>
<comment type="caution">
    <text evidence="2">The sequence shown here is derived from an EMBL/GenBank/DDBJ whole genome shotgun (WGS) entry which is preliminary data.</text>
</comment>